<dbReference type="InterPro" id="IPR036291">
    <property type="entry name" value="NAD(P)-bd_dom_sf"/>
</dbReference>
<keyword evidence="6" id="KW-1185">Reference proteome</keyword>
<evidence type="ECO:0000256" key="1">
    <source>
        <dbReference type="ARBA" id="ARBA00009219"/>
    </source>
</evidence>
<evidence type="ECO:0000313" key="6">
    <source>
        <dbReference type="Proteomes" id="UP001438707"/>
    </source>
</evidence>
<sequence length="359" mass="39139">MAKAKCLVTGGCGFLGQHLVQQLLEDGRFEVAVFDVRAADVAPGVRMIVGDLRSQSQVEAAMKGQEIIFHCAAACPTNAAASNQALMIAVNVDGTRNIITACQKLGVPRLVYTSSASVVFEGRNLHGADERVPYASRPMDFYTGTKIQAEKLVLAANGQQGLRTIALRPSGIFGEGDPLFVPSVINNARKGKMKFIIGNGRNLMDFTYVGNVAYSHILAADSLAASSTTSGRAYFITNAEPRPFWTFLGDFLEPLGYQRPSLKLPWLLIYIIACIVEYLVQPIRRLVSPKSAPSDFTPSRITIAATNRVFRCDAARDELGYVPKWSLADGQRAIVKSFDHMHARHAPPGSKGLLRKKKR</sequence>
<dbReference type="SUPFAM" id="SSF51735">
    <property type="entry name" value="NAD(P)-binding Rossmann-fold domains"/>
    <property type="match status" value="1"/>
</dbReference>
<dbReference type="AlphaFoldDB" id="A0AAW1RZ15"/>
<comment type="caution">
    <text evidence="5">The sequence shown here is derived from an EMBL/GenBank/DDBJ whole genome shotgun (WGS) entry which is preliminary data.</text>
</comment>
<evidence type="ECO:0000256" key="2">
    <source>
        <dbReference type="ARBA" id="ARBA00023002"/>
    </source>
</evidence>
<dbReference type="PANTHER" id="PTHR43245:SF51">
    <property type="entry name" value="SHORT CHAIN DEHYDROGENASE_REDUCTASE FAMILY 42E, MEMBER 2"/>
    <property type="match status" value="1"/>
</dbReference>
<evidence type="ECO:0000259" key="4">
    <source>
        <dbReference type="Pfam" id="PF01073"/>
    </source>
</evidence>
<reference evidence="5 6" key="1">
    <citation type="journal article" date="2024" name="Nat. Commun.">
        <title>Phylogenomics reveals the evolutionary origins of lichenization in chlorophyte algae.</title>
        <authorList>
            <person name="Puginier C."/>
            <person name="Libourel C."/>
            <person name="Otte J."/>
            <person name="Skaloud P."/>
            <person name="Haon M."/>
            <person name="Grisel S."/>
            <person name="Petersen M."/>
            <person name="Berrin J.G."/>
            <person name="Delaux P.M."/>
            <person name="Dal Grande F."/>
            <person name="Keller J."/>
        </authorList>
    </citation>
    <scope>NUCLEOTIDE SEQUENCE [LARGE SCALE GENOMIC DNA]</scope>
    <source>
        <strain evidence="5 6">SAG 2145</strain>
    </source>
</reference>
<dbReference type="InterPro" id="IPR002225">
    <property type="entry name" value="3Beta_OHSteriod_DH/Estase"/>
</dbReference>
<accession>A0AAW1RZ15</accession>
<dbReference type="Pfam" id="PF01073">
    <property type="entry name" value="3Beta_HSD"/>
    <property type="match status" value="1"/>
</dbReference>
<organism evidence="5 6">
    <name type="scientific">Apatococcus lobatus</name>
    <dbReference type="NCBI Taxonomy" id="904363"/>
    <lineage>
        <taxon>Eukaryota</taxon>
        <taxon>Viridiplantae</taxon>
        <taxon>Chlorophyta</taxon>
        <taxon>core chlorophytes</taxon>
        <taxon>Trebouxiophyceae</taxon>
        <taxon>Chlorellales</taxon>
        <taxon>Chlorellaceae</taxon>
        <taxon>Apatococcus</taxon>
    </lineage>
</organism>
<dbReference type="Gene3D" id="3.40.50.720">
    <property type="entry name" value="NAD(P)-binding Rossmann-like Domain"/>
    <property type="match status" value="1"/>
</dbReference>
<dbReference type="EMBL" id="JALJOS010000005">
    <property type="protein sequence ID" value="KAK9839093.1"/>
    <property type="molecule type" value="Genomic_DNA"/>
</dbReference>
<feature type="domain" description="3-beta hydroxysteroid dehydrogenase/isomerase" evidence="4">
    <location>
        <begin position="7"/>
        <end position="265"/>
    </location>
</feature>
<evidence type="ECO:0000313" key="5">
    <source>
        <dbReference type="EMBL" id="KAK9839093.1"/>
    </source>
</evidence>
<keyword evidence="2 3" id="KW-0560">Oxidoreductase</keyword>
<dbReference type="InterPro" id="IPR050177">
    <property type="entry name" value="Lipid_A_modif_metabolic_enz"/>
</dbReference>
<dbReference type="Proteomes" id="UP001438707">
    <property type="component" value="Unassembled WGS sequence"/>
</dbReference>
<protein>
    <recommendedName>
        <fullName evidence="4">3-beta hydroxysteroid dehydrogenase/isomerase domain-containing protein</fullName>
    </recommendedName>
</protein>
<gene>
    <name evidence="5" type="ORF">WJX74_009352</name>
</gene>
<dbReference type="GO" id="GO:0016616">
    <property type="term" value="F:oxidoreductase activity, acting on the CH-OH group of donors, NAD or NADP as acceptor"/>
    <property type="evidence" value="ECO:0007669"/>
    <property type="project" value="InterPro"/>
</dbReference>
<evidence type="ECO:0000256" key="3">
    <source>
        <dbReference type="RuleBase" id="RU004475"/>
    </source>
</evidence>
<dbReference type="PANTHER" id="PTHR43245">
    <property type="entry name" value="BIFUNCTIONAL POLYMYXIN RESISTANCE PROTEIN ARNA"/>
    <property type="match status" value="1"/>
</dbReference>
<comment type="similarity">
    <text evidence="1 3">Belongs to the 3-beta-HSD family.</text>
</comment>
<name>A0AAW1RZ15_9CHLO</name>
<proteinExistence type="inferred from homology"/>
<dbReference type="GO" id="GO:0006694">
    <property type="term" value="P:steroid biosynthetic process"/>
    <property type="evidence" value="ECO:0007669"/>
    <property type="project" value="InterPro"/>
</dbReference>